<dbReference type="EMBL" id="DRGY01000057">
    <property type="protein sequence ID" value="HEA52234.1"/>
    <property type="molecule type" value="Genomic_DNA"/>
</dbReference>
<accession>A0A831R4W8</accession>
<dbReference type="AlphaFoldDB" id="A0A831R4W8"/>
<sequence>MSGHDRLEQAVTFKRNGGSRWRGIRNMAGLLPFYSTPVKFSSFNYWIPGEQTANSANIQFISQIAASSGRLEITIATTRHDAAEKL</sequence>
<evidence type="ECO:0000313" key="1">
    <source>
        <dbReference type="EMBL" id="HEA52234.1"/>
    </source>
</evidence>
<dbReference type="RefSeq" id="WP_304101081.1">
    <property type="nucleotide sequence ID" value="NZ_DRGY01000057.1"/>
</dbReference>
<comment type="caution">
    <text evidence="1">The sequence shown here is derived from an EMBL/GenBank/DDBJ whole genome shotgun (WGS) entry which is preliminary data.</text>
</comment>
<name>A0A831R4W8_9GAMM</name>
<proteinExistence type="predicted"/>
<organism evidence="1">
    <name type="scientific">Marinobacter antarcticus</name>
    <dbReference type="NCBI Taxonomy" id="564117"/>
    <lineage>
        <taxon>Bacteria</taxon>
        <taxon>Pseudomonadati</taxon>
        <taxon>Pseudomonadota</taxon>
        <taxon>Gammaproteobacteria</taxon>
        <taxon>Pseudomonadales</taxon>
        <taxon>Marinobacteraceae</taxon>
        <taxon>Marinobacter</taxon>
    </lineage>
</organism>
<dbReference type="Proteomes" id="UP000885748">
    <property type="component" value="Unassembled WGS sequence"/>
</dbReference>
<gene>
    <name evidence="1" type="ORF">ENI00_07930</name>
</gene>
<protein>
    <submittedName>
        <fullName evidence="1">Uncharacterized protein</fullName>
    </submittedName>
</protein>
<reference evidence="1" key="1">
    <citation type="journal article" date="2020" name="mSystems">
        <title>Genome- and Community-Level Interaction Insights into Carbon Utilization and Element Cycling Functions of Hydrothermarchaeota in Hydrothermal Sediment.</title>
        <authorList>
            <person name="Zhou Z."/>
            <person name="Liu Y."/>
            <person name="Xu W."/>
            <person name="Pan J."/>
            <person name="Luo Z.H."/>
            <person name="Li M."/>
        </authorList>
    </citation>
    <scope>NUCLEOTIDE SEQUENCE [LARGE SCALE GENOMIC DNA]</scope>
    <source>
        <strain evidence="1">HyVt-357</strain>
    </source>
</reference>